<evidence type="ECO:0000313" key="3">
    <source>
        <dbReference type="Proteomes" id="UP000515146"/>
    </source>
</evidence>
<dbReference type="RefSeq" id="XP_027203725.1">
    <property type="nucleotide sequence ID" value="XM_027347924.1"/>
</dbReference>
<keyword evidence="2" id="KW-1133">Transmembrane helix</keyword>
<feature type="transmembrane region" description="Helical" evidence="2">
    <location>
        <begin position="12"/>
        <end position="31"/>
    </location>
</feature>
<evidence type="ECO:0000256" key="2">
    <source>
        <dbReference type="SAM" id="Phobius"/>
    </source>
</evidence>
<proteinExistence type="predicted"/>
<keyword evidence="3" id="KW-1185">Reference proteome</keyword>
<protein>
    <submittedName>
        <fullName evidence="4">Uncharacterized protein LOC113797523</fullName>
    </submittedName>
</protein>
<keyword evidence="2" id="KW-0472">Membrane</keyword>
<feature type="region of interest" description="Disordered" evidence="1">
    <location>
        <begin position="77"/>
        <end position="104"/>
    </location>
</feature>
<evidence type="ECO:0000313" key="4">
    <source>
        <dbReference type="RefSeq" id="XP_027203725.1"/>
    </source>
</evidence>
<name>A0A6P6YEQ2_DERPT</name>
<dbReference type="AlphaFoldDB" id="A0A6P6YEQ2"/>
<gene>
    <name evidence="4" type="primary">LOC113797523</name>
</gene>
<feature type="compositionally biased region" description="Low complexity" evidence="1">
    <location>
        <begin position="51"/>
        <end position="63"/>
    </location>
</feature>
<feature type="compositionally biased region" description="Pro residues" evidence="1">
    <location>
        <begin position="77"/>
        <end position="96"/>
    </location>
</feature>
<evidence type="ECO:0000256" key="1">
    <source>
        <dbReference type="SAM" id="MobiDB-lite"/>
    </source>
</evidence>
<reference evidence="4" key="1">
    <citation type="submission" date="2025-08" db="UniProtKB">
        <authorList>
            <consortium name="RefSeq"/>
        </authorList>
    </citation>
    <scope>IDENTIFICATION</scope>
    <source>
        <strain evidence="4">Airmid</strain>
    </source>
</reference>
<organism evidence="3 4">
    <name type="scientific">Dermatophagoides pteronyssinus</name>
    <name type="common">European house dust mite</name>
    <dbReference type="NCBI Taxonomy" id="6956"/>
    <lineage>
        <taxon>Eukaryota</taxon>
        <taxon>Metazoa</taxon>
        <taxon>Ecdysozoa</taxon>
        <taxon>Arthropoda</taxon>
        <taxon>Chelicerata</taxon>
        <taxon>Arachnida</taxon>
        <taxon>Acari</taxon>
        <taxon>Acariformes</taxon>
        <taxon>Sarcoptiformes</taxon>
        <taxon>Astigmata</taxon>
        <taxon>Psoroptidia</taxon>
        <taxon>Analgoidea</taxon>
        <taxon>Pyroglyphidae</taxon>
        <taxon>Dermatophagoidinae</taxon>
        <taxon>Dermatophagoides</taxon>
    </lineage>
</organism>
<dbReference type="KEGG" id="dpte:113797523"/>
<dbReference type="OMA" id="YSVANEC"/>
<keyword evidence="2" id="KW-0812">Transmembrane</keyword>
<sequence>MANKSHQTWLAIINFLLLLIICLWPITIILGQRPNPRQKFLPPRFDPRLQTTSTTSTTTTESSNIQLITGLPIPVPPYIPPPSPPTSPVSPPPAPPRRLGHAEHRPKVTEIFRSPLNLIWNCKLNRQPCDLKNGINFIPFETDDKRNRFGSETFVANLVEAAQIIDGRMEQKNPKLSFKASRLWTKNYFPARFRNACLFLSYSMLGNYRKQLYIMQRNAEDVCVYSAEHYGQQQSYAISTGQSSSSINQQRWIDAEIQLDLKYGDARFVLDFEYDLPATINYQSMGSVEIRNFSIAYGNCLRNDGNECDSLHDITQP</sequence>
<dbReference type="InParanoid" id="A0A6P6YEQ2"/>
<accession>A0A6P6YEQ2</accession>
<dbReference type="Proteomes" id="UP000515146">
    <property type="component" value="Unplaced"/>
</dbReference>
<dbReference type="OrthoDB" id="6508740at2759"/>
<feature type="region of interest" description="Disordered" evidence="1">
    <location>
        <begin position="40"/>
        <end position="63"/>
    </location>
</feature>